<evidence type="ECO:0000313" key="2">
    <source>
        <dbReference type="EMBL" id="RWR00590.1"/>
    </source>
</evidence>
<evidence type="ECO:0000313" key="3">
    <source>
        <dbReference type="Proteomes" id="UP000288794"/>
    </source>
</evidence>
<feature type="compositionally biased region" description="Basic and acidic residues" evidence="1">
    <location>
        <begin position="30"/>
        <end position="66"/>
    </location>
</feature>
<accession>A0A443I9C6</accession>
<evidence type="ECO:0000256" key="1">
    <source>
        <dbReference type="SAM" id="MobiDB-lite"/>
    </source>
</evidence>
<protein>
    <submittedName>
        <fullName evidence="2">Uncharacterized protein</fullName>
    </submittedName>
</protein>
<dbReference type="EMBL" id="JMEE01000046">
    <property type="protein sequence ID" value="RWR00590.1"/>
    <property type="molecule type" value="Genomic_DNA"/>
</dbReference>
<sequence>MPNKLSNDGRKHEGNVHEGVPETLQGVSNIDKEDRHPAKDAPKDHGEIPRKNDDSEDDKKDPFQAD</sequence>
<dbReference type="RefSeq" id="WP_128179244.1">
    <property type="nucleotide sequence ID" value="NZ_CP071409.1"/>
</dbReference>
<organism evidence="2 3">
    <name type="scientific">[Pantoea] beijingensis</name>
    <dbReference type="NCBI Taxonomy" id="1324864"/>
    <lineage>
        <taxon>Bacteria</taxon>
        <taxon>Pseudomonadati</taxon>
        <taxon>Pseudomonadota</taxon>
        <taxon>Gammaproteobacteria</taxon>
        <taxon>Enterobacterales</taxon>
        <taxon>Erwiniaceae</taxon>
        <taxon>Erwinia</taxon>
    </lineage>
</organism>
<reference evidence="2 3" key="1">
    <citation type="submission" date="2014-04" db="EMBL/GenBank/DDBJ databases">
        <title>Draft genome sequence of Pantoea beijingensis strain LMG 27579, an emerging pathogen to Pleurotus eryngii with potential industrial application.</title>
        <authorList>
            <person name="Xu F."/>
            <person name="Liu Y."/>
            <person name="Wang S."/>
            <person name="Yin Y."/>
            <person name="Ma Y."/>
            <person name="Zhao S."/>
            <person name="Rong C."/>
        </authorList>
    </citation>
    <scope>NUCLEOTIDE SEQUENCE [LARGE SCALE GENOMIC DNA]</scope>
    <source>
        <strain evidence="2 3">LMG 27579</strain>
    </source>
</reference>
<proteinExistence type="predicted"/>
<keyword evidence="3" id="KW-1185">Reference proteome</keyword>
<gene>
    <name evidence="2" type="ORF">ED28_17145</name>
</gene>
<dbReference type="AlphaFoldDB" id="A0A443I9C6"/>
<dbReference type="Proteomes" id="UP000288794">
    <property type="component" value="Unassembled WGS sequence"/>
</dbReference>
<comment type="caution">
    <text evidence="2">The sequence shown here is derived from an EMBL/GenBank/DDBJ whole genome shotgun (WGS) entry which is preliminary data.</text>
</comment>
<feature type="region of interest" description="Disordered" evidence="1">
    <location>
        <begin position="1"/>
        <end position="66"/>
    </location>
</feature>
<name>A0A443I9C6_9GAMM</name>
<feature type="compositionally biased region" description="Basic and acidic residues" evidence="1">
    <location>
        <begin position="7"/>
        <end position="20"/>
    </location>
</feature>